<keyword evidence="1" id="KW-0472">Membrane</keyword>
<organism evidence="2 3">
    <name type="scientific">Glacieibacterium frigidum</name>
    <dbReference type="NCBI Taxonomy" id="2593303"/>
    <lineage>
        <taxon>Bacteria</taxon>
        <taxon>Pseudomonadati</taxon>
        <taxon>Pseudomonadota</taxon>
        <taxon>Alphaproteobacteria</taxon>
        <taxon>Sphingomonadales</taxon>
        <taxon>Sphingosinicellaceae</taxon>
        <taxon>Glacieibacterium</taxon>
    </lineage>
</organism>
<accession>A0A552UHU5</accession>
<dbReference type="Pfam" id="PF06912">
    <property type="entry name" value="DUF1275"/>
    <property type="match status" value="1"/>
</dbReference>
<keyword evidence="3" id="KW-1185">Reference proteome</keyword>
<feature type="transmembrane region" description="Helical" evidence="1">
    <location>
        <begin position="188"/>
        <end position="206"/>
    </location>
</feature>
<feature type="transmembrane region" description="Helical" evidence="1">
    <location>
        <begin position="56"/>
        <end position="79"/>
    </location>
</feature>
<evidence type="ECO:0000313" key="3">
    <source>
        <dbReference type="Proteomes" id="UP000317894"/>
    </source>
</evidence>
<keyword evidence="1" id="KW-0812">Transmembrane</keyword>
<sequence>MIRSDARILWLATGLSALAGFVDATGFLYLGGFFVSFMSGNSTRLAVGVAALPREALIAAGLIAAFVIGVVAGSLAGTLGGARRRAVVLALVAVLLGAAVACDALGWRAGAAAAMALAMGVENVVFERDGEVQIGLTYMTGTLVKVGQRIAHALRGGPAFGWWPYLLLWAGLVAGAVAGALLYPLIGIANLIGGAGAALLLATATLHPRLRG</sequence>
<reference evidence="2 3" key="1">
    <citation type="submission" date="2019-07" db="EMBL/GenBank/DDBJ databases">
        <title>Novel species isolated from glacier.</title>
        <authorList>
            <person name="Liu Q."/>
            <person name="Xin Y.-H."/>
        </authorList>
    </citation>
    <scope>NUCLEOTIDE SEQUENCE [LARGE SCALE GENOMIC DNA]</scope>
    <source>
        <strain evidence="2 3">LB1R16</strain>
    </source>
</reference>
<dbReference type="PANTHER" id="PTHR37314">
    <property type="entry name" value="SLR0142 PROTEIN"/>
    <property type="match status" value="1"/>
</dbReference>
<evidence type="ECO:0000256" key="1">
    <source>
        <dbReference type="SAM" id="Phobius"/>
    </source>
</evidence>
<dbReference type="OrthoDB" id="885342at2"/>
<protein>
    <submittedName>
        <fullName evidence="2">DUF1275 domain-containing protein</fullName>
    </submittedName>
</protein>
<dbReference type="PANTHER" id="PTHR37314:SF4">
    <property type="entry name" value="UPF0700 TRANSMEMBRANE PROTEIN YOAK"/>
    <property type="match status" value="1"/>
</dbReference>
<name>A0A552UHU5_9SPHN</name>
<comment type="caution">
    <text evidence="2">The sequence shown here is derived from an EMBL/GenBank/DDBJ whole genome shotgun (WGS) entry which is preliminary data.</text>
</comment>
<evidence type="ECO:0000313" key="2">
    <source>
        <dbReference type="EMBL" id="TRW17767.1"/>
    </source>
</evidence>
<dbReference type="InterPro" id="IPR010699">
    <property type="entry name" value="DUF1275"/>
</dbReference>
<keyword evidence="1" id="KW-1133">Transmembrane helix</keyword>
<feature type="transmembrane region" description="Helical" evidence="1">
    <location>
        <begin position="162"/>
        <end position="183"/>
    </location>
</feature>
<gene>
    <name evidence="2" type="ORF">FMM06_06415</name>
</gene>
<dbReference type="RefSeq" id="WP_144236459.1">
    <property type="nucleotide sequence ID" value="NZ_VJWA01000001.1"/>
</dbReference>
<proteinExistence type="predicted"/>
<dbReference type="Proteomes" id="UP000317894">
    <property type="component" value="Unassembled WGS sequence"/>
</dbReference>
<feature type="transmembrane region" description="Helical" evidence="1">
    <location>
        <begin position="86"/>
        <end position="107"/>
    </location>
</feature>
<dbReference type="EMBL" id="VJWA01000001">
    <property type="protein sequence ID" value="TRW17767.1"/>
    <property type="molecule type" value="Genomic_DNA"/>
</dbReference>
<dbReference type="AlphaFoldDB" id="A0A552UHU5"/>